<feature type="region of interest" description="Disordered" evidence="1">
    <location>
        <begin position="165"/>
        <end position="190"/>
    </location>
</feature>
<protein>
    <submittedName>
        <fullName evidence="2">Wsv133-like protein</fullName>
    </submittedName>
</protein>
<accession>A0A9C7BMS4</accession>
<sequence length="213" mass="25128">MDANDEYLYILQLLQDKMLPDLDFTNHEIEKDILNRLLEEAAFIGFFSEIGICKESNLTAISLRLQKQATSNISLQLGSCINTNFNTLKTQYLTDNHYKFLVKPDEMDREMQTCGEAIPDSKGRIDETFWKYAIEYEKQTEQFLCFSTEAKPFVYTKRKKEKNLQQIKKDQTERTHINTDKDGADGEDRERNKWPFISSCQCIQKFTKRLDRY</sequence>
<evidence type="ECO:0000313" key="2">
    <source>
        <dbReference type="EMBL" id="BDT62878.1"/>
    </source>
</evidence>
<name>A0A9C7BMS4_9VIRU</name>
<dbReference type="EMBL" id="LC738879">
    <property type="protein sequence ID" value="BDT62878.1"/>
    <property type="molecule type" value="Genomic_DNA"/>
</dbReference>
<evidence type="ECO:0000256" key="1">
    <source>
        <dbReference type="SAM" id="MobiDB-lite"/>
    </source>
</evidence>
<feature type="compositionally biased region" description="Basic and acidic residues" evidence="1">
    <location>
        <begin position="167"/>
        <end position="190"/>
    </location>
</feature>
<organism evidence="2">
    <name type="scientific">Trachysalambria curvirostris majanivirus</name>
    <dbReference type="NCBI Taxonomy" id="2984281"/>
    <lineage>
        <taxon>Viruses</taxon>
        <taxon>Viruses incertae sedis</taxon>
        <taxon>Naldaviricetes</taxon>
        <taxon>Nimaviridae</taxon>
    </lineage>
</organism>
<reference evidence="2" key="1">
    <citation type="submission" date="2022-10" db="EMBL/GenBank/DDBJ databases">
        <title>Genome sequences of endogenous nimaviruses in decapod crustaceans.</title>
        <authorList>
            <person name="Kawato S."/>
            <person name="Nozaki R."/>
            <person name="Kondo H."/>
            <person name="Hirono I."/>
        </authorList>
    </citation>
    <scope>NUCLEOTIDE SEQUENCE</scope>
    <source>
        <strain evidence="2">Ube2021</strain>
    </source>
</reference>
<proteinExistence type="predicted"/>